<accession>A0ABD6QM40</accession>
<feature type="region of interest" description="Disordered" evidence="1">
    <location>
        <begin position="425"/>
        <end position="481"/>
    </location>
</feature>
<proteinExistence type="predicted"/>
<dbReference type="Proteomes" id="UP000187001">
    <property type="component" value="Unassembled WGS sequence"/>
</dbReference>
<evidence type="ECO:0000313" key="3">
    <source>
        <dbReference type="Proteomes" id="UP000187001"/>
    </source>
</evidence>
<comment type="caution">
    <text evidence="2">The sequence shown here is derived from an EMBL/GenBank/DDBJ whole genome shotgun (WGS) entry which is preliminary data.</text>
</comment>
<protein>
    <submittedName>
        <fullName evidence="2">FAD-dependent oxidoreductase</fullName>
    </submittedName>
</protein>
<dbReference type="Gene3D" id="3.50.50.60">
    <property type="entry name" value="FAD/NAD(P)-binding domain"/>
    <property type="match status" value="1"/>
</dbReference>
<name>A0ABD6QM40_MYCFO</name>
<dbReference type="InterPro" id="IPR036188">
    <property type="entry name" value="FAD/NAD-bd_sf"/>
</dbReference>
<evidence type="ECO:0000313" key="2">
    <source>
        <dbReference type="EMBL" id="OMC45468.1"/>
    </source>
</evidence>
<sequence>MARVLSEFYGSVTLVERDALPDRPDQRKGVPQGRHLHNFLSRGTQVLEELFPGLLSQLAAAGAVVDDGDDLSRVYVHAVGYELRPAGRLTDPGALAAYQGSRPFMEFHIRRRVAELGNVVILDNHDAVGPVISGGTVTGAQIINRDSGLDTLLDTDIVIDATGRASRSTRFLQSCGFDAPQEIEVPSIGGYSSHLMRIPPGRITERMAFVNRGSALPGLLLVAYERDTWMLAITGPEEYGILPTDFTQMLAAAEQLLPDTIMTGLRDATPVGQISISRSTAAAWRRYDRIAQLPDGFVVVGDALCNLNPLHGQGMTMAALQALALRDCLRSGRSDIPRRFYRLAAEQVAPVWAANRAHDRAAAADTRRSRRHRIRSWTQHAALNAAANDIVVAERLFRVRGMIDPPTRLQEPALLLRILLSNLRHPRPTRSRTGPRADDQPSRPWLASRPDLAFHRRSQQFDDPGRHRRCGGMLPQQRRRQ</sequence>
<gene>
    <name evidence="2" type="ORF">A5742_26715</name>
</gene>
<evidence type="ECO:0000256" key="1">
    <source>
        <dbReference type="SAM" id="MobiDB-lite"/>
    </source>
</evidence>
<reference evidence="2 3" key="1">
    <citation type="submission" date="2016-07" db="EMBL/GenBank/DDBJ databases">
        <authorList>
            <person name="Sutton G."/>
            <person name="Brinkac L."/>
            <person name="Sanka R."/>
            <person name="Adams M."/>
            <person name="Lau E."/>
            <person name="Kumar A."/>
            <person name="Macaden R."/>
        </authorList>
    </citation>
    <scope>NUCLEOTIDE SEQUENCE [LARGE SCALE GENOMIC DNA]</scope>
    <source>
        <strain evidence="2 3">GA-0871</strain>
    </source>
</reference>
<dbReference type="EMBL" id="MBER01000066">
    <property type="protein sequence ID" value="OMC45468.1"/>
    <property type="molecule type" value="Genomic_DNA"/>
</dbReference>
<dbReference type="SUPFAM" id="SSF51905">
    <property type="entry name" value="FAD/NAD(P)-binding domain"/>
    <property type="match status" value="1"/>
</dbReference>
<dbReference type="AlphaFoldDB" id="A0ABD6QM40"/>
<organism evidence="2 3">
    <name type="scientific">Mycolicibacterium fortuitum</name>
    <name type="common">Mycobacterium fortuitum</name>
    <dbReference type="NCBI Taxonomy" id="1766"/>
    <lineage>
        <taxon>Bacteria</taxon>
        <taxon>Bacillati</taxon>
        <taxon>Actinomycetota</taxon>
        <taxon>Actinomycetes</taxon>
        <taxon>Mycobacteriales</taxon>
        <taxon>Mycobacteriaceae</taxon>
        <taxon>Mycolicibacterium</taxon>
    </lineage>
</organism>